<dbReference type="PROSITE" id="PS50181">
    <property type="entry name" value="FBOX"/>
    <property type="match status" value="1"/>
</dbReference>
<dbReference type="Gene3D" id="1.20.1280.50">
    <property type="match status" value="1"/>
</dbReference>
<accession>A0A0R0FFJ7</accession>
<dbReference type="AlphaFoldDB" id="A0A0R0FFJ7"/>
<dbReference type="Pfam" id="PF00646">
    <property type="entry name" value="F-box"/>
    <property type="match status" value="1"/>
</dbReference>
<proteinExistence type="predicted"/>
<dbReference type="Gramene" id="KRH01593">
    <property type="protein sequence ID" value="KRH01593"/>
    <property type="gene ID" value="GLYMA_18G286800"/>
</dbReference>
<dbReference type="Proteomes" id="UP000008827">
    <property type="component" value="Chromosome 18"/>
</dbReference>
<evidence type="ECO:0000313" key="4">
    <source>
        <dbReference type="Proteomes" id="UP000008827"/>
    </source>
</evidence>
<dbReference type="EMBL" id="CM000851">
    <property type="protein sequence ID" value="KRH01593.1"/>
    <property type="molecule type" value="Genomic_DNA"/>
</dbReference>
<dbReference type="InterPro" id="IPR053197">
    <property type="entry name" value="F-box_SCFL_complex_component"/>
</dbReference>
<reference evidence="3" key="2">
    <citation type="submission" date="2018-02" db="UniProtKB">
        <authorList>
            <consortium name="EnsemblPlants"/>
        </authorList>
    </citation>
    <scope>IDENTIFICATION</scope>
    <source>
        <strain evidence="3">Williams 82</strain>
    </source>
</reference>
<dbReference type="Gene3D" id="3.80.10.10">
    <property type="entry name" value="Ribonuclease Inhibitor"/>
    <property type="match status" value="1"/>
</dbReference>
<dbReference type="EnsemblPlants" id="KRH01593">
    <property type="protein sequence ID" value="KRH01593"/>
    <property type="gene ID" value="GLYMA_18G286800"/>
</dbReference>
<name>A0A0R0FFJ7_SOYBN</name>
<dbReference type="SUPFAM" id="SSF52047">
    <property type="entry name" value="RNI-like"/>
    <property type="match status" value="1"/>
</dbReference>
<gene>
    <name evidence="3" type="primary">LOC100797576</name>
    <name evidence="2" type="ORF">GLYMA_18G286800</name>
</gene>
<dbReference type="PANTHER" id="PTHR34223:SF83">
    <property type="entry name" value="F-BOX DOMAIN-CONTAINING PROTEIN"/>
    <property type="match status" value="1"/>
</dbReference>
<reference evidence="2 3" key="1">
    <citation type="journal article" date="2010" name="Nature">
        <title>Genome sequence of the palaeopolyploid soybean.</title>
        <authorList>
            <person name="Schmutz J."/>
            <person name="Cannon S.B."/>
            <person name="Schlueter J."/>
            <person name="Ma J."/>
            <person name="Mitros T."/>
            <person name="Nelson W."/>
            <person name="Hyten D.L."/>
            <person name="Song Q."/>
            <person name="Thelen J.J."/>
            <person name="Cheng J."/>
            <person name="Xu D."/>
            <person name="Hellsten U."/>
            <person name="May G.D."/>
            <person name="Yu Y."/>
            <person name="Sakurai T."/>
            <person name="Umezawa T."/>
            <person name="Bhattacharyya M.K."/>
            <person name="Sandhu D."/>
            <person name="Valliyodan B."/>
            <person name="Lindquist E."/>
            <person name="Peto M."/>
            <person name="Grant D."/>
            <person name="Shu S."/>
            <person name="Goodstein D."/>
            <person name="Barry K."/>
            <person name="Futrell-Griggs M."/>
            <person name="Abernathy B."/>
            <person name="Du J."/>
            <person name="Tian Z."/>
            <person name="Zhu L."/>
            <person name="Gill N."/>
            <person name="Joshi T."/>
            <person name="Libault M."/>
            <person name="Sethuraman A."/>
            <person name="Zhang X.-C."/>
            <person name="Shinozaki K."/>
            <person name="Nguyen H.T."/>
            <person name="Wing R.A."/>
            <person name="Cregan P."/>
            <person name="Specht J."/>
            <person name="Grimwood J."/>
            <person name="Rokhsar D."/>
            <person name="Stacey G."/>
            <person name="Shoemaker R.C."/>
            <person name="Jackson S.A."/>
        </authorList>
    </citation>
    <scope>NUCLEOTIDE SEQUENCE</scope>
    <source>
        <strain evidence="3">cv. Williams 82</strain>
        <tissue evidence="2">Callus</tissue>
    </source>
</reference>
<dbReference type="InterPro" id="IPR036047">
    <property type="entry name" value="F-box-like_dom_sf"/>
</dbReference>
<dbReference type="InterPro" id="IPR032675">
    <property type="entry name" value="LRR_dom_sf"/>
</dbReference>
<feature type="domain" description="F-box" evidence="1">
    <location>
        <begin position="3"/>
        <end position="39"/>
    </location>
</feature>
<reference evidence="2" key="3">
    <citation type="submission" date="2018-07" db="EMBL/GenBank/DDBJ databases">
        <title>WGS assembly of Glycine max.</title>
        <authorList>
            <person name="Schmutz J."/>
            <person name="Cannon S."/>
            <person name="Schlueter J."/>
            <person name="Ma J."/>
            <person name="Mitros T."/>
            <person name="Nelson W."/>
            <person name="Hyten D."/>
            <person name="Song Q."/>
            <person name="Thelen J."/>
            <person name="Cheng J."/>
            <person name="Xu D."/>
            <person name="Hellsten U."/>
            <person name="May G."/>
            <person name="Yu Y."/>
            <person name="Sakurai T."/>
            <person name="Umezawa T."/>
            <person name="Bhattacharyya M."/>
            <person name="Sandhu D."/>
            <person name="Valliyodan B."/>
            <person name="Lindquist E."/>
            <person name="Peto M."/>
            <person name="Grant D."/>
            <person name="Shu S."/>
            <person name="Goodstein D."/>
            <person name="Barry K."/>
            <person name="Futrell-Griggs M."/>
            <person name="Abernathy B."/>
            <person name="Du J."/>
            <person name="Tian Z."/>
            <person name="Zhu L."/>
            <person name="Gill N."/>
            <person name="Joshi T."/>
            <person name="Libault M."/>
            <person name="Sethuraman A."/>
            <person name="Zhang X."/>
            <person name="Shinozaki K."/>
            <person name="Nguyen H."/>
            <person name="Wing R."/>
            <person name="Cregan P."/>
            <person name="Specht J."/>
            <person name="Grimwood J."/>
            <person name="Rokhsar D."/>
            <person name="Stacey G."/>
            <person name="Shoemaker R."/>
            <person name="Jackson S."/>
        </authorList>
    </citation>
    <scope>NUCLEOTIDE SEQUENCE</scope>
    <source>
        <tissue evidence="2">Callus</tissue>
    </source>
</reference>
<dbReference type="SUPFAM" id="SSF81383">
    <property type="entry name" value="F-box domain"/>
    <property type="match status" value="1"/>
</dbReference>
<dbReference type="InterPro" id="IPR053781">
    <property type="entry name" value="F-box_AtFBL13-like"/>
</dbReference>
<dbReference type="ExpressionAtlas" id="A0A0R0FFJ7">
    <property type="expression patterns" value="baseline and differential"/>
</dbReference>
<keyword evidence="4" id="KW-1185">Reference proteome</keyword>
<evidence type="ECO:0000313" key="2">
    <source>
        <dbReference type="EMBL" id="KRH01593.1"/>
    </source>
</evidence>
<protein>
    <recommendedName>
        <fullName evidence="1">F-box domain-containing protein</fullName>
    </recommendedName>
</protein>
<sequence>MGKDLFSNLPDQILCRIVSFLPNESSLETSLLSTRWRDLWNEALVKHGTQEDIIGVVADFITNFEEFDPLKHPRKLQFHFAEESVVSVTVANNSKLMLDFSPWKEEIPIGYELEFKLSKQHIATYQSFPSTFSVKTLHLKSVSCFTSEVAASIVSNLEHLENLVVIDCKGLESLSVDSTSELHKLTILDCLELGLSCSGLKAKDFDATLLTIKNSEVLTLCKWTFEELIWPSISPLSGSFKFYKLRELWWIDNYNKDESNKDALFSFLKLCPTLEQLFVTNDPESYLAGGSNSYVVKGTKCTGMEHLKLIKFMGFSSRRDEISLAKCLIHLIKGKPPKIKTSDGNSLDAMFVE</sequence>
<organism evidence="2">
    <name type="scientific">Glycine max</name>
    <name type="common">Soybean</name>
    <name type="synonym">Glycine hispida</name>
    <dbReference type="NCBI Taxonomy" id="3847"/>
    <lineage>
        <taxon>Eukaryota</taxon>
        <taxon>Viridiplantae</taxon>
        <taxon>Streptophyta</taxon>
        <taxon>Embryophyta</taxon>
        <taxon>Tracheophyta</taxon>
        <taxon>Spermatophyta</taxon>
        <taxon>Magnoliopsida</taxon>
        <taxon>eudicotyledons</taxon>
        <taxon>Gunneridae</taxon>
        <taxon>Pentapetalae</taxon>
        <taxon>rosids</taxon>
        <taxon>fabids</taxon>
        <taxon>Fabales</taxon>
        <taxon>Fabaceae</taxon>
        <taxon>Papilionoideae</taxon>
        <taxon>50 kb inversion clade</taxon>
        <taxon>NPAAA clade</taxon>
        <taxon>indigoferoid/millettioid clade</taxon>
        <taxon>Phaseoleae</taxon>
        <taxon>Glycine</taxon>
        <taxon>Glycine subgen. Soja</taxon>
    </lineage>
</organism>
<dbReference type="PANTHER" id="PTHR34223">
    <property type="entry name" value="OS11G0201299 PROTEIN"/>
    <property type="match status" value="1"/>
</dbReference>
<dbReference type="InterPro" id="IPR001810">
    <property type="entry name" value="F-box_dom"/>
</dbReference>
<evidence type="ECO:0000313" key="3">
    <source>
        <dbReference type="EnsemblPlants" id="KRH01593"/>
    </source>
</evidence>
<dbReference type="CDD" id="cd22160">
    <property type="entry name" value="F-box_AtFBL13-like"/>
    <property type="match status" value="1"/>
</dbReference>
<evidence type="ECO:0000259" key="1">
    <source>
        <dbReference type="PROSITE" id="PS50181"/>
    </source>
</evidence>